<accession>A0AAN5BRI9</accession>
<evidence type="ECO:0000313" key="2">
    <source>
        <dbReference type="Proteomes" id="UP001165205"/>
    </source>
</evidence>
<evidence type="ECO:0000313" key="1">
    <source>
        <dbReference type="EMBL" id="GMG22440.1"/>
    </source>
</evidence>
<proteinExistence type="predicted"/>
<comment type="caution">
    <text evidence="1">The sequence shown here is derived from an EMBL/GenBank/DDBJ whole genome shotgun (WGS) entry which is preliminary data.</text>
</comment>
<reference evidence="1" key="1">
    <citation type="submission" date="2023-04" db="EMBL/GenBank/DDBJ databases">
        <title>Aspergillus oryzae NBRC 4228.</title>
        <authorList>
            <person name="Ichikawa N."/>
            <person name="Sato H."/>
            <person name="Tonouchi N."/>
        </authorList>
    </citation>
    <scope>NUCLEOTIDE SEQUENCE</scope>
    <source>
        <strain evidence="1">NBRC 4228</strain>
    </source>
</reference>
<dbReference type="AlphaFoldDB" id="A0AAN5BRI9"/>
<gene>
    <name evidence="1" type="ORF">Aory04_000008400</name>
</gene>
<protein>
    <submittedName>
        <fullName evidence="1">Unnamed protein product</fullName>
    </submittedName>
</protein>
<dbReference type="Proteomes" id="UP001165205">
    <property type="component" value="Unassembled WGS sequence"/>
</dbReference>
<organism evidence="1 2">
    <name type="scientific">Aspergillus oryzae</name>
    <name type="common">Yellow koji mold</name>
    <dbReference type="NCBI Taxonomy" id="5062"/>
    <lineage>
        <taxon>Eukaryota</taxon>
        <taxon>Fungi</taxon>
        <taxon>Dikarya</taxon>
        <taxon>Ascomycota</taxon>
        <taxon>Pezizomycotina</taxon>
        <taxon>Eurotiomycetes</taxon>
        <taxon>Eurotiomycetidae</taxon>
        <taxon>Eurotiales</taxon>
        <taxon>Aspergillaceae</taxon>
        <taxon>Aspergillus</taxon>
        <taxon>Aspergillus subgen. Circumdati</taxon>
    </lineage>
</organism>
<sequence>MAITKTVFESEFVLELCLCILVKVHYRLDVSGSFHLVVFVKHMLSLLPVYAGVRCQKDGSNTCIGSLSYWQLYDLELSVIGIKSWLSTVPGSREEHHRTARIKLETWVVSILTATTWTPASRNTTNDDQDICKFFIANSSPRKVVDFDVVSEDTGIVGFSQGERLTRNIATVTHNAMACLKMCVALVYKDNVFDCTIGTFLAFVLRGCGVDV</sequence>
<name>A0AAN5BRI9_ASPOZ</name>
<dbReference type="EMBL" id="BSYA01000001">
    <property type="protein sequence ID" value="GMG22440.1"/>
    <property type="molecule type" value="Genomic_DNA"/>
</dbReference>